<gene>
    <name evidence="1" type="ORF">Zmor_015392</name>
</gene>
<dbReference type="AlphaFoldDB" id="A0AA38ILG0"/>
<organism evidence="1 2">
    <name type="scientific">Zophobas morio</name>
    <dbReference type="NCBI Taxonomy" id="2755281"/>
    <lineage>
        <taxon>Eukaryota</taxon>
        <taxon>Metazoa</taxon>
        <taxon>Ecdysozoa</taxon>
        <taxon>Arthropoda</taxon>
        <taxon>Hexapoda</taxon>
        <taxon>Insecta</taxon>
        <taxon>Pterygota</taxon>
        <taxon>Neoptera</taxon>
        <taxon>Endopterygota</taxon>
        <taxon>Coleoptera</taxon>
        <taxon>Polyphaga</taxon>
        <taxon>Cucujiformia</taxon>
        <taxon>Tenebrionidae</taxon>
        <taxon>Zophobas</taxon>
    </lineage>
</organism>
<protein>
    <submittedName>
        <fullName evidence="1">Uncharacterized protein</fullName>
    </submittedName>
</protein>
<evidence type="ECO:0000313" key="1">
    <source>
        <dbReference type="EMBL" id="KAJ3656306.1"/>
    </source>
</evidence>
<comment type="caution">
    <text evidence="1">The sequence shown here is derived from an EMBL/GenBank/DDBJ whole genome shotgun (WGS) entry which is preliminary data.</text>
</comment>
<sequence length="92" mass="10113">MSSTLPEGALVVKLLLSFEVHGEPGWVLVGDWPLPELPPSLLSGEVRFWDLRLQINTLPLRRSIVKGDTLKTVGDTLETGGDTLETLRHILA</sequence>
<proteinExistence type="predicted"/>
<name>A0AA38ILG0_9CUCU</name>
<evidence type="ECO:0000313" key="2">
    <source>
        <dbReference type="Proteomes" id="UP001168821"/>
    </source>
</evidence>
<keyword evidence="2" id="KW-1185">Reference proteome</keyword>
<reference evidence="1" key="1">
    <citation type="journal article" date="2023" name="G3 (Bethesda)">
        <title>Whole genome assemblies of Zophobas morio and Tenebrio molitor.</title>
        <authorList>
            <person name="Kaur S."/>
            <person name="Stinson S.A."/>
            <person name="diCenzo G.C."/>
        </authorList>
    </citation>
    <scope>NUCLEOTIDE SEQUENCE</scope>
    <source>
        <strain evidence="1">QUZm001</strain>
    </source>
</reference>
<dbReference type="Proteomes" id="UP001168821">
    <property type="component" value="Unassembled WGS sequence"/>
</dbReference>
<accession>A0AA38ILG0</accession>
<dbReference type="EMBL" id="JALNTZ010000004">
    <property type="protein sequence ID" value="KAJ3656306.1"/>
    <property type="molecule type" value="Genomic_DNA"/>
</dbReference>